<dbReference type="Proteomes" id="UP000315648">
    <property type="component" value="Unassembled WGS sequence"/>
</dbReference>
<dbReference type="RefSeq" id="WP_144228996.1">
    <property type="nucleotide sequence ID" value="NZ_CBCRVV010000002.1"/>
</dbReference>
<dbReference type="InterPro" id="IPR012823">
    <property type="entry name" value="Flagell_FliJ"/>
</dbReference>
<dbReference type="GO" id="GO:0044781">
    <property type="term" value="P:bacterial-type flagellum organization"/>
    <property type="evidence" value="ECO:0007669"/>
    <property type="project" value="UniProtKB-KW"/>
</dbReference>
<keyword evidence="8" id="KW-0653">Protein transport</keyword>
<evidence type="ECO:0000256" key="4">
    <source>
        <dbReference type="ARBA" id="ARBA00022448"/>
    </source>
</evidence>
<accession>A0A556QPT7</accession>
<organism evidence="11 12">
    <name type="scientific">Rariglobus hedericola</name>
    <dbReference type="NCBI Taxonomy" id="2597822"/>
    <lineage>
        <taxon>Bacteria</taxon>
        <taxon>Pseudomonadati</taxon>
        <taxon>Verrucomicrobiota</taxon>
        <taxon>Opitutia</taxon>
        <taxon>Opitutales</taxon>
        <taxon>Opitutaceae</taxon>
        <taxon>Rariglobus</taxon>
    </lineage>
</organism>
<dbReference type="GO" id="GO:0005886">
    <property type="term" value="C:plasma membrane"/>
    <property type="evidence" value="ECO:0007669"/>
    <property type="project" value="UniProtKB-SubCell"/>
</dbReference>
<evidence type="ECO:0000256" key="3">
    <source>
        <dbReference type="ARBA" id="ARBA00020392"/>
    </source>
</evidence>
<dbReference type="Pfam" id="PF02050">
    <property type="entry name" value="FliJ"/>
    <property type="match status" value="1"/>
</dbReference>
<gene>
    <name evidence="11" type="ORF">FPL22_04945</name>
</gene>
<comment type="similarity">
    <text evidence="2">Belongs to the FliJ family.</text>
</comment>
<dbReference type="OrthoDB" id="196584at2"/>
<keyword evidence="7" id="KW-1005">Bacterial flagellum biogenesis</keyword>
<reference evidence="11 12" key="1">
    <citation type="submission" date="2019-07" db="EMBL/GenBank/DDBJ databases">
        <title>Description of 53C-WASEF.</title>
        <authorList>
            <person name="Pitt A."/>
            <person name="Hahn M.W."/>
        </authorList>
    </citation>
    <scope>NUCLEOTIDE SEQUENCE [LARGE SCALE GENOMIC DNA]</scope>
    <source>
        <strain evidence="11 12">53C-WASEF</strain>
    </source>
</reference>
<evidence type="ECO:0000256" key="2">
    <source>
        <dbReference type="ARBA" id="ARBA00010004"/>
    </source>
</evidence>
<dbReference type="InterPro" id="IPR053716">
    <property type="entry name" value="Flag_assembly_chemotaxis_eff"/>
</dbReference>
<dbReference type="GO" id="GO:0071973">
    <property type="term" value="P:bacterial-type flagellum-dependent cell motility"/>
    <property type="evidence" value="ECO:0007669"/>
    <property type="project" value="InterPro"/>
</dbReference>
<sequence length="147" mass="17035">MKKFRFPLHSVATQRKLRESDRRERFAAAVHAYVASEEALARINTRIVELEEIIAAERCGLFRPAAQIAFMQALSEEIALKTQASELVAQRRTEMDRARESWIESRRDVRLIETLEAKARTTYRQAYEREEQALLDDRTNALVARAS</sequence>
<comment type="caution">
    <text evidence="11">The sequence shown here is derived from an EMBL/GenBank/DDBJ whole genome shotgun (WGS) entry which is preliminary data.</text>
</comment>
<keyword evidence="4" id="KW-0813">Transport</keyword>
<evidence type="ECO:0000256" key="6">
    <source>
        <dbReference type="ARBA" id="ARBA00022500"/>
    </source>
</evidence>
<dbReference type="GO" id="GO:0006935">
    <property type="term" value="P:chemotaxis"/>
    <property type="evidence" value="ECO:0007669"/>
    <property type="project" value="UniProtKB-KW"/>
</dbReference>
<keyword evidence="10" id="KW-1006">Bacterial flagellum protein export</keyword>
<keyword evidence="5" id="KW-1003">Cell membrane</keyword>
<keyword evidence="6" id="KW-0145">Chemotaxis</keyword>
<evidence type="ECO:0000313" key="12">
    <source>
        <dbReference type="Proteomes" id="UP000315648"/>
    </source>
</evidence>
<keyword evidence="12" id="KW-1185">Reference proteome</keyword>
<evidence type="ECO:0000256" key="10">
    <source>
        <dbReference type="ARBA" id="ARBA00023225"/>
    </source>
</evidence>
<name>A0A556QPT7_9BACT</name>
<evidence type="ECO:0000256" key="9">
    <source>
        <dbReference type="ARBA" id="ARBA00023136"/>
    </source>
</evidence>
<evidence type="ECO:0000256" key="7">
    <source>
        <dbReference type="ARBA" id="ARBA00022795"/>
    </source>
</evidence>
<dbReference type="EMBL" id="VMBG01000001">
    <property type="protein sequence ID" value="TSJ78655.1"/>
    <property type="molecule type" value="Genomic_DNA"/>
</dbReference>
<dbReference type="AlphaFoldDB" id="A0A556QPT7"/>
<dbReference type="GO" id="GO:0009288">
    <property type="term" value="C:bacterial-type flagellum"/>
    <property type="evidence" value="ECO:0007669"/>
    <property type="project" value="InterPro"/>
</dbReference>
<dbReference type="GO" id="GO:0015031">
    <property type="term" value="P:protein transport"/>
    <property type="evidence" value="ECO:0007669"/>
    <property type="project" value="UniProtKB-KW"/>
</dbReference>
<keyword evidence="9" id="KW-0472">Membrane</keyword>
<evidence type="ECO:0000256" key="5">
    <source>
        <dbReference type="ARBA" id="ARBA00022475"/>
    </source>
</evidence>
<proteinExistence type="inferred from homology"/>
<dbReference type="Gene3D" id="1.10.287.1700">
    <property type="match status" value="1"/>
</dbReference>
<protein>
    <recommendedName>
        <fullName evidence="3">Flagellar FliJ protein</fullName>
    </recommendedName>
</protein>
<comment type="subcellular location">
    <subcellularLocation>
        <location evidence="1">Cell membrane</location>
        <topology evidence="1">Peripheral membrane protein</topology>
        <orientation evidence="1">Cytoplasmic side</orientation>
    </subcellularLocation>
</comment>
<evidence type="ECO:0000313" key="11">
    <source>
        <dbReference type="EMBL" id="TSJ78655.1"/>
    </source>
</evidence>
<evidence type="ECO:0000256" key="8">
    <source>
        <dbReference type="ARBA" id="ARBA00022927"/>
    </source>
</evidence>
<evidence type="ECO:0000256" key="1">
    <source>
        <dbReference type="ARBA" id="ARBA00004413"/>
    </source>
</evidence>